<comment type="caution">
    <text evidence="2">The sequence shown here is derived from an EMBL/GenBank/DDBJ whole genome shotgun (WGS) entry which is preliminary data.</text>
</comment>
<organism evidence="2 3">
    <name type="scientific">Phyllobacterium phragmitis</name>
    <dbReference type="NCBI Taxonomy" id="2670329"/>
    <lineage>
        <taxon>Bacteria</taxon>
        <taxon>Pseudomonadati</taxon>
        <taxon>Pseudomonadota</taxon>
        <taxon>Alphaproteobacteria</taxon>
        <taxon>Hyphomicrobiales</taxon>
        <taxon>Phyllobacteriaceae</taxon>
        <taxon>Phyllobacterium</taxon>
    </lineage>
</organism>
<evidence type="ECO:0000313" key="2">
    <source>
        <dbReference type="EMBL" id="PRD42873.1"/>
    </source>
</evidence>
<feature type="compositionally biased region" description="Basic residues" evidence="1">
    <location>
        <begin position="75"/>
        <end position="94"/>
    </location>
</feature>
<keyword evidence="3" id="KW-1185">Reference proteome</keyword>
<protein>
    <submittedName>
        <fullName evidence="2">Uncharacterized protein</fullName>
    </submittedName>
</protein>
<sequence>MTTTSRRCSGKASRASSRSSTSVTGGRLSDGQDIREITQASLRAAICIPAGDAAVVGTNGAGLALSPEASLQRARTPRRASPRTHAKSKSKILTRKSSLSGQRQWIRSGRIAAPCCAGTADHCP</sequence>
<dbReference type="EMBL" id="PVBR01000009">
    <property type="protein sequence ID" value="PRD42873.1"/>
    <property type="molecule type" value="Genomic_DNA"/>
</dbReference>
<feature type="compositionally biased region" description="Low complexity" evidence="1">
    <location>
        <begin position="1"/>
        <end position="29"/>
    </location>
</feature>
<feature type="region of interest" description="Disordered" evidence="1">
    <location>
        <begin position="67"/>
        <end position="99"/>
    </location>
</feature>
<accession>A0A2S9IQS3</accession>
<evidence type="ECO:0000313" key="3">
    <source>
        <dbReference type="Proteomes" id="UP000239434"/>
    </source>
</evidence>
<feature type="region of interest" description="Disordered" evidence="1">
    <location>
        <begin position="1"/>
        <end position="30"/>
    </location>
</feature>
<gene>
    <name evidence="2" type="ORF">C5748_13925</name>
</gene>
<reference evidence="2 3" key="1">
    <citation type="submission" date="2018-02" db="EMBL/GenBank/DDBJ databases">
        <title>The draft genome of Phyllobacterium sp. 1N-3.</title>
        <authorList>
            <person name="Liu L."/>
            <person name="Li L."/>
            <person name="Zhang X."/>
            <person name="Wang T."/>
            <person name="Liang L."/>
        </authorList>
    </citation>
    <scope>NUCLEOTIDE SEQUENCE [LARGE SCALE GENOMIC DNA]</scope>
    <source>
        <strain evidence="2 3">1N-3</strain>
    </source>
</reference>
<dbReference type="AlphaFoldDB" id="A0A2S9IQS3"/>
<proteinExistence type="predicted"/>
<evidence type="ECO:0000256" key="1">
    <source>
        <dbReference type="SAM" id="MobiDB-lite"/>
    </source>
</evidence>
<name>A0A2S9IQS3_9HYPH</name>
<dbReference type="Proteomes" id="UP000239434">
    <property type="component" value="Unassembled WGS sequence"/>
</dbReference>